<dbReference type="GO" id="GO:0031167">
    <property type="term" value="P:rRNA methylation"/>
    <property type="evidence" value="ECO:0007669"/>
    <property type="project" value="TreeGrafter"/>
</dbReference>
<sequence length="458" mass="51726">MRIALLMPPKKAILYNRYFPNVGDTISSSYNNDGNDSFSPNINFIQTLIKHQNSLTNNVSNADKNPVIIDELINVTQSDSRRRQFLTRYSPSDETMDTINLNEFMPSTELISENEMYTRECDTDFTFYSKDYYGMIKEDGNDSSGLQSLKVLTENFHIPEKLCIKCSPPGRLVTIPHPTYLNGQFNFNTIDLSSVITILALNLQKNDNMVNMSTFSGTKSVIALQTGLLNRLLCVLRSPSRSTHVQQMINTFKASGIISEENDDEQNNNTKIDIVYSHDDLAAYFSNDIDKDYKFNKILVNVPCSADRYAITSGDSHVFGMGQARLRAQLPKIQLNLLRQAMELCQPNGYVVYSTSTLSPSQNQEIIQSFILNHSNNINFALINLKPLYDLLTACYSKLGIKVIPIHLPLFDNNNNNMSKEDHDTNLSSNNTCHGLLIIPSISCNYGPTFIVKFKRLP</sequence>
<keyword evidence="13" id="KW-1185">Reference proteome</keyword>
<reference evidence="13" key="1">
    <citation type="journal article" date="2012" name="PLoS Negl. Trop. Dis.">
        <title>A systematically improved high quality genome and transcriptome of the human blood fluke Schistosoma mansoni.</title>
        <authorList>
            <person name="Protasio A.V."/>
            <person name="Tsai I.J."/>
            <person name="Babbage A."/>
            <person name="Nichol S."/>
            <person name="Hunt M."/>
            <person name="Aslett M.A."/>
            <person name="De Silva N."/>
            <person name="Velarde G.S."/>
            <person name="Anderson T.J."/>
            <person name="Clark R.C."/>
            <person name="Davidson C."/>
            <person name="Dillon G.P."/>
            <person name="Holroyd N.E."/>
            <person name="LoVerde P.T."/>
            <person name="Lloyd C."/>
            <person name="McQuillan J."/>
            <person name="Oliveira G."/>
            <person name="Otto T.D."/>
            <person name="Parker-Manuel S.J."/>
            <person name="Quail M.A."/>
            <person name="Wilson R.A."/>
            <person name="Zerlotini A."/>
            <person name="Dunne D.W."/>
            <person name="Berriman M."/>
        </authorList>
    </citation>
    <scope>NUCLEOTIDE SEQUENCE [LARGE SCALE GENOMIC DNA]</scope>
    <source>
        <strain evidence="13">Puerto Rican</strain>
    </source>
</reference>
<feature type="binding site" evidence="11">
    <location>
        <position position="280"/>
    </location>
    <ligand>
        <name>S-adenosyl-L-methionine</name>
        <dbReference type="ChEBI" id="CHEBI:59789"/>
    </ligand>
</feature>
<dbReference type="InterPro" id="IPR049560">
    <property type="entry name" value="MeTrfase_RsmB-F_NOP2_cat"/>
</dbReference>
<evidence type="ECO:0000256" key="1">
    <source>
        <dbReference type="ARBA" id="ARBA00004173"/>
    </source>
</evidence>
<evidence type="ECO:0000256" key="2">
    <source>
        <dbReference type="ARBA" id="ARBA00022552"/>
    </source>
</evidence>
<comment type="subcellular location">
    <subcellularLocation>
        <location evidence="1">Mitochondrion</location>
    </subcellularLocation>
</comment>
<evidence type="ECO:0000256" key="10">
    <source>
        <dbReference type="ARBA" id="ARBA00049302"/>
    </source>
</evidence>
<evidence type="ECO:0000256" key="5">
    <source>
        <dbReference type="ARBA" id="ARBA00022691"/>
    </source>
</evidence>
<dbReference type="STRING" id="6183.A0A5K4EZQ1"/>
<accession>A0A5K4EZQ1</accession>
<dbReference type="InterPro" id="IPR023267">
    <property type="entry name" value="RCMT"/>
</dbReference>
<dbReference type="GO" id="GO:0005762">
    <property type="term" value="C:mitochondrial large ribosomal subunit"/>
    <property type="evidence" value="ECO:0007669"/>
    <property type="project" value="TreeGrafter"/>
</dbReference>
<dbReference type="GO" id="GO:0003723">
    <property type="term" value="F:RNA binding"/>
    <property type="evidence" value="ECO:0007669"/>
    <property type="project" value="UniProtKB-UniRule"/>
</dbReference>
<evidence type="ECO:0000256" key="6">
    <source>
        <dbReference type="ARBA" id="ARBA00022884"/>
    </source>
</evidence>
<name>A0A5K4EZQ1_SCHMA</name>
<dbReference type="AlphaFoldDB" id="A0A5K4EZQ1"/>
<dbReference type="FunCoup" id="A0A5K4EZQ1">
    <property type="interactions" value="327"/>
</dbReference>
<dbReference type="WBParaSite" id="Smp_214120.1">
    <property type="protein sequence ID" value="Smp_214120.1"/>
    <property type="gene ID" value="Smp_214120"/>
</dbReference>
<keyword evidence="6 11" id="KW-0694">RNA-binding</keyword>
<evidence type="ECO:0000259" key="12">
    <source>
        <dbReference type="PROSITE" id="PS51686"/>
    </source>
</evidence>
<dbReference type="Gene3D" id="3.40.50.150">
    <property type="entry name" value="Vaccinia Virus protein VP39"/>
    <property type="match status" value="1"/>
</dbReference>
<evidence type="ECO:0000313" key="13">
    <source>
        <dbReference type="Proteomes" id="UP000008854"/>
    </source>
</evidence>
<dbReference type="GO" id="GO:0008173">
    <property type="term" value="F:RNA methyltransferase activity"/>
    <property type="evidence" value="ECO:0007669"/>
    <property type="project" value="InterPro"/>
</dbReference>
<evidence type="ECO:0000256" key="9">
    <source>
        <dbReference type="ARBA" id="ARBA00042050"/>
    </source>
</evidence>
<evidence type="ECO:0000256" key="8">
    <source>
        <dbReference type="ARBA" id="ARBA00023128"/>
    </source>
</evidence>
<reference evidence="14" key="2">
    <citation type="submission" date="2019-11" db="UniProtKB">
        <authorList>
            <consortium name="WormBaseParasite"/>
        </authorList>
    </citation>
    <scope>IDENTIFICATION</scope>
    <source>
        <strain evidence="14">Puerto Rican</strain>
    </source>
</reference>
<evidence type="ECO:0000256" key="4">
    <source>
        <dbReference type="ARBA" id="ARBA00022679"/>
    </source>
</evidence>
<dbReference type="Pfam" id="PF01189">
    <property type="entry name" value="Methyltr_RsmB-F"/>
    <property type="match status" value="1"/>
</dbReference>
<dbReference type="InParanoid" id="A0A5K4EZQ1"/>
<evidence type="ECO:0000256" key="7">
    <source>
        <dbReference type="ARBA" id="ARBA00022946"/>
    </source>
</evidence>
<organism evidence="13 14">
    <name type="scientific">Schistosoma mansoni</name>
    <name type="common">Blood fluke</name>
    <dbReference type="NCBI Taxonomy" id="6183"/>
    <lineage>
        <taxon>Eukaryota</taxon>
        <taxon>Metazoa</taxon>
        <taxon>Spiralia</taxon>
        <taxon>Lophotrochozoa</taxon>
        <taxon>Platyhelminthes</taxon>
        <taxon>Trematoda</taxon>
        <taxon>Digenea</taxon>
        <taxon>Strigeidida</taxon>
        <taxon>Schistosomatoidea</taxon>
        <taxon>Schistosomatidae</taxon>
        <taxon>Schistosoma</taxon>
    </lineage>
</organism>
<keyword evidence="3 11" id="KW-0489">Methyltransferase</keyword>
<dbReference type="PANTHER" id="PTHR22808">
    <property type="entry name" value="NCL1 YEAST -RELATED NOL1/NOP2/FMU SUN DOMAIN-CONTAINING"/>
    <property type="match status" value="1"/>
</dbReference>
<keyword evidence="5 11" id="KW-0949">S-adenosyl-L-methionine</keyword>
<keyword evidence="4 11" id="KW-0808">Transferase</keyword>
<dbReference type="SUPFAM" id="SSF53335">
    <property type="entry name" value="S-adenosyl-L-methionine-dependent methyltransferases"/>
    <property type="match status" value="1"/>
</dbReference>
<comment type="catalytic activity">
    <reaction evidence="10">
        <text>a cytidine in rRNA + S-adenosyl-L-methionine = a 5-methylcytidine in rRNA + S-adenosyl-L-homocysteine + H(+)</text>
        <dbReference type="Rhea" id="RHEA:61484"/>
        <dbReference type="Rhea" id="RHEA-COMP:15836"/>
        <dbReference type="Rhea" id="RHEA-COMP:15837"/>
        <dbReference type="ChEBI" id="CHEBI:15378"/>
        <dbReference type="ChEBI" id="CHEBI:57856"/>
        <dbReference type="ChEBI" id="CHEBI:59789"/>
        <dbReference type="ChEBI" id="CHEBI:74483"/>
        <dbReference type="ChEBI" id="CHEBI:82748"/>
    </reaction>
</comment>
<comment type="similarity">
    <text evidence="11">Belongs to the class I-like SAM-binding methyltransferase superfamily. RsmB/NOP family.</text>
</comment>
<keyword evidence="7" id="KW-0809">Transit peptide</keyword>
<dbReference type="PROSITE" id="PS51686">
    <property type="entry name" value="SAM_MT_RSMB_NOP"/>
    <property type="match status" value="1"/>
</dbReference>
<evidence type="ECO:0000256" key="11">
    <source>
        <dbReference type="PROSITE-ProRule" id="PRU01023"/>
    </source>
</evidence>
<proteinExistence type="inferred from homology"/>
<keyword evidence="2" id="KW-0698">rRNA processing</keyword>
<feature type="domain" description="SAM-dependent MTase RsmB/NOP-type" evidence="12">
    <location>
        <begin position="191"/>
        <end position="457"/>
    </location>
</feature>
<dbReference type="PANTHER" id="PTHR22808:SF3">
    <property type="entry name" value="5-METHYLCYTOSINE RRNA METHYLTRANSFERASE NSUN4"/>
    <property type="match status" value="1"/>
</dbReference>
<dbReference type="Proteomes" id="UP000008854">
    <property type="component" value="Unassembled WGS sequence"/>
</dbReference>
<evidence type="ECO:0000256" key="3">
    <source>
        <dbReference type="ARBA" id="ARBA00022603"/>
    </source>
</evidence>
<protein>
    <recommendedName>
        <fullName evidence="9">NOL1/NOP2/Sun domain family member 4</fullName>
    </recommendedName>
</protein>
<dbReference type="InterPro" id="IPR001678">
    <property type="entry name" value="MeTrfase_RsmB-F_NOP2_dom"/>
</dbReference>
<comment type="caution">
    <text evidence="11">Lacks conserved residue(s) required for the propagation of feature annotation.</text>
</comment>
<evidence type="ECO:0000313" key="14">
    <source>
        <dbReference type="WBParaSite" id="Smp_214120.1"/>
    </source>
</evidence>
<keyword evidence="8" id="KW-0496">Mitochondrion</keyword>
<dbReference type="InterPro" id="IPR029063">
    <property type="entry name" value="SAM-dependent_MTases_sf"/>
</dbReference>